<dbReference type="InParanoid" id="M4B200"/>
<evidence type="ECO:0000313" key="1">
    <source>
        <dbReference type="EnsemblProtists" id="HpaP800297"/>
    </source>
</evidence>
<evidence type="ECO:0000313" key="2">
    <source>
        <dbReference type="Proteomes" id="UP000011713"/>
    </source>
</evidence>
<organism evidence="1 2">
    <name type="scientific">Hyaloperonospora arabidopsidis (strain Emoy2)</name>
    <name type="common">Downy mildew agent</name>
    <name type="synonym">Peronospora arabidopsidis</name>
    <dbReference type="NCBI Taxonomy" id="559515"/>
    <lineage>
        <taxon>Eukaryota</taxon>
        <taxon>Sar</taxon>
        <taxon>Stramenopiles</taxon>
        <taxon>Oomycota</taxon>
        <taxon>Peronosporomycetes</taxon>
        <taxon>Peronosporales</taxon>
        <taxon>Peronosporaceae</taxon>
        <taxon>Hyaloperonospora</taxon>
    </lineage>
</organism>
<dbReference type="EMBL" id="JH597777">
    <property type="status" value="NOT_ANNOTATED_CDS"/>
    <property type="molecule type" value="Genomic_DNA"/>
</dbReference>
<name>M4B200_HYAAE</name>
<dbReference type="eggNOG" id="ENOG502SMBF">
    <property type="taxonomic scope" value="Eukaryota"/>
</dbReference>
<keyword evidence="2" id="KW-1185">Reference proteome</keyword>
<dbReference type="Proteomes" id="UP000011713">
    <property type="component" value="Unassembled WGS sequence"/>
</dbReference>
<reference evidence="1" key="2">
    <citation type="submission" date="2015-06" db="UniProtKB">
        <authorList>
            <consortium name="EnsemblProtists"/>
        </authorList>
    </citation>
    <scope>IDENTIFICATION</scope>
    <source>
        <strain evidence="1">Emoy2</strain>
    </source>
</reference>
<dbReference type="VEuPathDB" id="FungiDB:HpaG800297"/>
<dbReference type="AlphaFoldDB" id="M4B200"/>
<dbReference type="SUPFAM" id="SSF69322">
    <property type="entry name" value="Tricorn protease domain 2"/>
    <property type="match status" value="1"/>
</dbReference>
<sequence length="220" mass="23886">MTSQLKELQVHSANLQGCQPFPTYNSTIAAPTKGTRGLCTILSADGELVVLQASVTHSKQDSRTPYFRVVSVLPPIEKSFSSFCQCWLQDGSVIATAHDRSVAFYSSDAFAVQRRLQVRYAVICMDMIVKKQEKQKRDSIELELLVLAATAFGAFLYVVELGEEKDAENGSSDEKLELLAPMAAVHSGVAMCTVKFSGDGYTAAMGSVDGRLFVRTLGSS</sequence>
<dbReference type="EnsemblProtists" id="HpaT800297">
    <property type="protein sequence ID" value="HpaP800297"/>
    <property type="gene ID" value="HpaG800297"/>
</dbReference>
<reference evidence="2" key="1">
    <citation type="journal article" date="2010" name="Science">
        <title>Signatures of adaptation to obligate biotrophy in the Hyaloperonospora arabidopsidis genome.</title>
        <authorList>
            <person name="Baxter L."/>
            <person name="Tripathy S."/>
            <person name="Ishaque N."/>
            <person name="Boot N."/>
            <person name="Cabral A."/>
            <person name="Kemen E."/>
            <person name="Thines M."/>
            <person name="Ah-Fong A."/>
            <person name="Anderson R."/>
            <person name="Badejoko W."/>
            <person name="Bittner-Eddy P."/>
            <person name="Boore J.L."/>
            <person name="Chibucos M.C."/>
            <person name="Coates M."/>
            <person name="Dehal P."/>
            <person name="Delehaunty K."/>
            <person name="Dong S."/>
            <person name="Downton P."/>
            <person name="Dumas B."/>
            <person name="Fabro G."/>
            <person name="Fronick C."/>
            <person name="Fuerstenberg S.I."/>
            <person name="Fulton L."/>
            <person name="Gaulin E."/>
            <person name="Govers F."/>
            <person name="Hughes L."/>
            <person name="Humphray S."/>
            <person name="Jiang R.H."/>
            <person name="Judelson H."/>
            <person name="Kamoun S."/>
            <person name="Kyung K."/>
            <person name="Meijer H."/>
            <person name="Minx P."/>
            <person name="Morris P."/>
            <person name="Nelson J."/>
            <person name="Phuntumart V."/>
            <person name="Qutob D."/>
            <person name="Rehmany A."/>
            <person name="Rougon-Cardoso A."/>
            <person name="Ryden P."/>
            <person name="Torto-Alalibo T."/>
            <person name="Studholme D."/>
            <person name="Wang Y."/>
            <person name="Win J."/>
            <person name="Wood J."/>
            <person name="Clifton S.W."/>
            <person name="Rogers J."/>
            <person name="Van den Ackerveken G."/>
            <person name="Jones J.D."/>
            <person name="McDowell J.M."/>
            <person name="Beynon J."/>
            <person name="Tyler B.M."/>
        </authorList>
    </citation>
    <scope>NUCLEOTIDE SEQUENCE [LARGE SCALE GENOMIC DNA]</scope>
    <source>
        <strain evidence="2">Emoy2</strain>
    </source>
</reference>
<proteinExistence type="predicted"/>
<evidence type="ECO:0008006" key="3">
    <source>
        <dbReference type="Google" id="ProtNLM"/>
    </source>
</evidence>
<protein>
    <recommendedName>
        <fullName evidence="3">Anaphase-promoting complex subunit 4 WD40 domain-containing protein</fullName>
    </recommendedName>
</protein>
<accession>M4B200</accession>
<dbReference type="HOGENOM" id="CLU_1258205_0_0_1"/>